<dbReference type="Proteomes" id="UP001146505">
    <property type="component" value="Unassembled WGS sequence"/>
</dbReference>
<proteinExistence type="predicted"/>
<evidence type="ECO:0000256" key="2">
    <source>
        <dbReference type="SAM" id="SignalP"/>
    </source>
</evidence>
<dbReference type="AlphaFoldDB" id="A0A9X3M7Q1"/>
<dbReference type="PANTHER" id="PTHR32015:SF1">
    <property type="entry name" value="LIPASE"/>
    <property type="match status" value="1"/>
</dbReference>
<evidence type="ECO:0000256" key="1">
    <source>
        <dbReference type="SAM" id="MobiDB-lite"/>
    </source>
</evidence>
<keyword evidence="2" id="KW-0732">Signal</keyword>
<dbReference type="Pfam" id="PF00561">
    <property type="entry name" value="Abhydrolase_1"/>
    <property type="match status" value="1"/>
</dbReference>
<evidence type="ECO:0000313" key="5">
    <source>
        <dbReference type="Proteomes" id="UP001146505"/>
    </source>
</evidence>
<evidence type="ECO:0000259" key="3">
    <source>
        <dbReference type="Pfam" id="PF00561"/>
    </source>
</evidence>
<organism evidence="4 5">
    <name type="scientific">Corynebacterium macclintockiae</name>
    <dbReference type="NCBI Taxonomy" id="2913501"/>
    <lineage>
        <taxon>Bacteria</taxon>
        <taxon>Bacillati</taxon>
        <taxon>Actinomycetota</taxon>
        <taxon>Actinomycetes</taxon>
        <taxon>Mycobacteriales</taxon>
        <taxon>Corynebacteriaceae</taxon>
        <taxon>Corynebacterium</taxon>
    </lineage>
</organism>
<accession>A0A9X3M7Q1</accession>
<feature type="chain" id="PRO_5040757536" evidence="2">
    <location>
        <begin position="38"/>
        <end position="330"/>
    </location>
</feature>
<dbReference type="Gene3D" id="3.40.50.1820">
    <property type="entry name" value="alpha/beta hydrolase"/>
    <property type="match status" value="1"/>
</dbReference>
<comment type="caution">
    <text evidence="4">The sequence shown here is derived from an EMBL/GenBank/DDBJ whole genome shotgun (WGS) entry which is preliminary data.</text>
</comment>
<name>A0A9X3M7Q1_9CORY</name>
<protein>
    <submittedName>
        <fullName evidence="4">Alpha/beta fold hydrolase</fullName>
    </submittedName>
</protein>
<dbReference type="GO" id="GO:0016042">
    <property type="term" value="P:lipid catabolic process"/>
    <property type="evidence" value="ECO:0007669"/>
    <property type="project" value="InterPro"/>
</dbReference>
<dbReference type="PANTHER" id="PTHR32015">
    <property type="entry name" value="FASTING INDUCED LIPASE"/>
    <property type="match status" value="1"/>
</dbReference>
<dbReference type="GeneID" id="301813529"/>
<dbReference type="InterPro" id="IPR000073">
    <property type="entry name" value="AB_hydrolase_1"/>
</dbReference>
<dbReference type="InterPro" id="IPR002918">
    <property type="entry name" value="Lipase_EstA/Esterase_EstB"/>
</dbReference>
<dbReference type="GO" id="GO:0016298">
    <property type="term" value="F:lipase activity"/>
    <property type="evidence" value="ECO:0007669"/>
    <property type="project" value="TreeGrafter"/>
</dbReference>
<feature type="domain" description="AB hydrolase-1" evidence="3">
    <location>
        <begin position="72"/>
        <end position="260"/>
    </location>
</feature>
<reference evidence="4" key="1">
    <citation type="submission" date="2022-02" db="EMBL/GenBank/DDBJ databases">
        <title>Corynebacterium sp. from urogenital microbiome.</title>
        <authorList>
            <person name="Cappelli E.A."/>
            <person name="Ribeiro T.G."/>
            <person name="Peixe L."/>
        </authorList>
    </citation>
    <scope>NUCLEOTIDE SEQUENCE</scope>
    <source>
        <strain evidence="4">C9Ua_112</strain>
    </source>
</reference>
<feature type="region of interest" description="Disordered" evidence="1">
    <location>
        <begin position="309"/>
        <end position="330"/>
    </location>
</feature>
<feature type="compositionally biased region" description="Polar residues" evidence="1">
    <location>
        <begin position="316"/>
        <end position="330"/>
    </location>
</feature>
<sequence>MKTKNLAVRRARRPVIAGAAVALAVALSPVSAVSAVAAPVSDAAVPDGLTGPYVATSPVNDPRCVPSPEHPNPVVFIHGTTDNSTRWRKAAVAMSEQGFCTWAFNYGKPRAGQVGLPGSYAVADIDDSAKEIAATIDYILQVTGAKKVDLVGHSQGGLHLKKYIAENGGGDKVGRVVGVAATYHGTTLNGLADSLRPIIGSVPKLAEALASKAGVQQLVGSDIVQRLNALPDTDRRVQYTNLYSSGDTTATPNETSKLKSVNGADVANVEVGATCQLPIPPSHAGLPRNNQTIGLIYWGLTRTSGDDIPSAADCSVPSNRSATGSHSSLD</sequence>
<evidence type="ECO:0000313" key="4">
    <source>
        <dbReference type="EMBL" id="MCZ9305499.1"/>
    </source>
</evidence>
<keyword evidence="5" id="KW-1185">Reference proteome</keyword>
<dbReference type="RefSeq" id="WP_051894079.1">
    <property type="nucleotide sequence ID" value="NZ_JAKMUV010000010.1"/>
</dbReference>
<feature type="signal peptide" evidence="2">
    <location>
        <begin position="1"/>
        <end position="37"/>
    </location>
</feature>
<keyword evidence="4" id="KW-0378">Hydrolase</keyword>
<dbReference type="EMBL" id="JAKMUV010000010">
    <property type="protein sequence ID" value="MCZ9305499.1"/>
    <property type="molecule type" value="Genomic_DNA"/>
</dbReference>
<dbReference type="SUPFAM" id="SSF53474">
    <property type="entry name" value="alpha/beta-Hydrolases"/>
    <property type="match status" value="1"/>
</dbReference>
<gene>
    <name evidence="4" type="ORF">L8U58_08185</name>
</gene>
<dbReference type="InterPro" id="IPR029058">
    <property type="entry name" value="AB_hydrolase_fold"/>
</dbReference>